<protein>
    <submittedName>
        <fullName evidence="2">Retrovirus-related Pol polyprotein from transposon TNT 1-94</fullName>
    </submittedName>
</protein>
<accession>A0A834X2F1</accession>
<feature type="domain" description="Retrovirus-related Pol polyprotein from transposon TNT 1-94-like beta-barrel" evidence="1">
    <location>
        <begin position="60"/>
        <end position="113"/>
    </location>
</feature>
<sequence>MAADDTVGSSVTSNVTATNGTSWIDATPVLITGHKLNGHNAVTARVFYPTSTHVAQSAPCASLQVKIADGTMAKVSAIGSIKISHTLTLMTVLYVPALACNLLSSKLTQENNCCATFRAHDCVF</sequence>
<dbReference type="AlphaFoldDB" id="A0A834X2F1"/>
<name>A0A834X2F1_9FABA</name>
<gene>
    <name evidence="2" type="ORF">G2W53_005413</name>
</gene>
<dbReference type="EMBL" id="JAAIUW010000003">
    <property type="protein sequence ID" value="KAF7836931.1"/>
    <property type="molecule type" value="Genomic_DNA"/>
</dbReference>
<proteinExistence type="predicted"/>
<dbReference type="Pfam" id="PF22936">
    <property type="entry name" value="Pol_BBD"/>
    <property type="match status" value="1"/>
</dbReference>
<evidence type="ECO:0000313" key="2">
    <source>
        <dbReference type="EMBL" id="KAF7836931.1"/>
    </source>
</evidence>
<comment type="caution">
    <text evidence="2">The sequence shown here is derived from an EMBL/GenBank/DDBJ whole genome shotgun (WGS) entry which is preliminary data.</text>
</comment>
<evidence type="ECO:0000259" key="1">
    <source>
        <dbReference type="Pfam" id="PF22936"/>
    </source>
</evidence>
<keyword evidence="3" id="KW-1185">Reference proteome</keyword>
<organism evidence="2 3">
    <name type="scientific">Senna tora</name>
    <dbReference type="NCBI Taxonomy" id="362788"/>
    <lineage>
        <taxon>Eukaryota</taxon>
        <taxon>Viridiplantae</taxon>
        <taxon>Streptophyta</taxon>
        <taxon>Embryophyta</taxon>
        <taxon>Tracheophyta</taxon>
        <taxon>Spermatophyta</taxon>
        <taxon>Magnoliopsida</taxon>
        <taxon>eudicotyledons</taxon>
        <taxon>Gunneridae</taxon>
        <taxon>Pentapetalae</taxon>
        <taxon>rosids</taxon>
        <taxon>fabids</taxon>
        <taxon>Fabales</taxon>
        <taxon>Fabaceae</taxon>
        <taxon>Caesalpinioideae</taxon>
        <taxon>Cassia clade</taxon>
        <taxon>Senna</taxon>
    </lineage>
</organism>
<evidence type="ECO:0000313" key="3">
    <source>
        <dbReference type="Proteomes" id="UP000634136"/>
    </source>
</evidence>
<dbReference type="Proteomes" id="UP000634136">
    <property type="component" value="Unassembled WGS sequence"/>
</dbReference>
<reference evidence="2" key="1">
    <citation type="submission" date="2020-09" db="EMBL/GenBank/DDBJ databases">
        <title>Genome-Enabled Discovery of Anthraquinone Biosynthesis in Senna tora.</title>
        <authorList>
            <person name="Kang S.-H."/>
            <person name="Pandey R.P."/>
            <person name="Lee C.-M."/>
            <person name="Sim J.-S."/>
            <person name="Jeong J.-T."/>
            <person name="Choi B.-S."/>
            <person name="Jung M."/>
            <person name="Ginzburg D."/>
            <person name="Zhao K."/>
            <person name="Won S.Y."/>
            <person name="Oh T.-J."/>
            <person name="Yu Y."/>
            <person name="Kim N.-H."/>
            <person name="Lee O.R."/>
            <person name="Lee T.-H."/>
            <person name="Bashyal P."/>
            <person name="Kim T.-S."/>
            <person name="Lee W.-H."/>
            <person name="Kawkins C."/>
            <person name="Kim C.-K."/>
            <person name="Kim J.S."/>
            <person name="Ahn B.O."/>
            <person name="Rhee S.Y."/>
            <person name="Sohng J.K."/>
        </authorList>
    </citation>
    <scope>NUCLEOTIDE SEQUENCE</scope>
    <source>
        <tissue evidence="2">Leaf</tissue>
    </source>
</reference>
<dbReference type="OrthoDB" id="1432733at2759"/>
<dbReference type="InterPro" id="IPR054722">
    <property type="entry name" value="PolX-like_BBD"/>
</dbReference>